<keyword evidence="3" id="KW-0804">Transcription</keyword>
<dbReference type="Gene3D" id="1.25.40.10">
    <property type="entry name" value="Tetratricopeptide repeat domain"/>
    <property type="match status" value="1"/>
</dbReference>
<dbReference type="InterPro" id="IPR011990">
    <property type="entry name" value="TPR-like_helical_dom_sf"/>
</dbReference>
<accession>A0A136PVI9</accession>
<feature type="domain" description="HTH luxR-type" evidence="5">
    <location>
        <begin position="896"/>
        <end position="961"/>
    </location>
</feature>
<evidence type="ECO:0000313" key="6">
    <source>
        <dbReference type="EMBL" id="KXK62488.1"/>
    </source>
</evidence>
<dbReference type="PANTHER" id="PTHR44688:SF16">
    <property type="entry name" value="DNA-BINDING TRANSCRIPTIONAL ACTIVATOR DEVR_DOSR"/>
    <property type="match status" value="1"/>
</dbReference>
<dbReference type="InterPro" id="IPR000792">
    <property type="entry name" value="Tscrpt_reg_LuxR_C"/>
</dbReference>
<dbReference type="SMART" id="SM00382">
    <property type="entry name" value="AAA"/>
    <property type="match status" value="1"/>
</dbReference>
<dbReference type="InterPro" id="IPR036388">
    <property type="entry name" value="WH-like_DNA-bd_sf"/>
</dbReference>
<dbReference type="EMBL" id="LRQV01000018">
    <property type="protein sequence ID" value="KXK62488.1"/>
    <property type="molecule type" value="Genomic_DNA"/>
</dbReference>
<feature type="compositionally biased region" description="Pro residues" evidence="4">
    <location>
        <begin position="741"/>
        <end position="756"/>
    </location>
</feature>
<dbReference type="SMART" id="SM00421">
    <property type="entry name" value="HTH_LUXR"/>
    <property type="match status" value="1"/>
</dbReference>
<dbReference type="PROSITE" id="PS50043">
    <property type="entry name" value="HTH_LUXR_2"/>
    <property type="match status" value="1"/>
</dbReference>
<evidence type="ECO:0000256" key="4">
    <source>
        <dbReference type="SAM" id="MobiDB-lite"/>
    </source>
</evidence>
<dbReference type="GO" id="GO:0003677">
    <property type="term" value="F:DNA binding"/>
    <property type="evidence" value="ECO:0007669"/>
    <property type="project" value="UniProtKB-KW"/>
</dbReference>
<dbReference type="InterPro" id="IPR027417">
    <property type="entry name" value="P-loop_NTPase"/>
</dbReference>
<evidence type="ECO:0000256" key="3">
    <source>
        <dbReference type="ARBA" id="ARBA00023163"/>
    </source>
</evidence>
<dbReference type="PRINTS" id="PR00038">
    <property type="entry name" value="HTHLUXR"/>
</dbReference>
<dbReference type="OrthoDB" id="134985at2"/>
<dbReference type="AlphaFoldDB" id="A0A136PVI9"/>
<dbReference type="InterPro" id="IPR016032">
    <property type="entry name" value="Sig_transdc_resp-reg_C-effctor"/>
</dbReference>
<gene>
    <name evidence="6" type="ORF">AWW66_07985</name>
</gene>
<keyword evidence="2" id="KW-0238">DNA-binding</keyword>
<evidence type="ECO:0000256" key="2">
    <source>
        <dbReference type="ARBA" id="ARBA00023125"/>
    </source>
</evidence>
<organism evidence="6 7">
    <name type="scientific">Micromonospora rosaria</name>
    <dbReference type="NCBI Taxonomy" id="47874"/>
    <lineage>
        <taxon>Bacteria</taxon>
        <taxon>Bacillati</taxon>
        <taxon>Actinomycetota</taxon>
        <taxon>Actinomycetes</taxon>
        <taxon>Micromonosporales</taxon>
        <taxon>Micromonosporaceae</taxon>
        <taxon>Micromonospora</taxon>
    </lineage>
</organism>
<dbReference type="Gene3D" id="1.10.10.10">
    <property type="entry name" value="Winged helix-like DNA-binding domain superfamily/Winged helix DNA-binding domain"/>
    <property type="match status" value="1"/>
</dbReference>
<protein>
    <recommendedName>
        <fullName evidence="5">HTH luxR-type domain-containing protein</fullName>
    </recommendedName>
</protein>
<dbReference type="Pfam" id="PF00196">
    <property type="entry name" value="GerE"/>
    <property type="match status" value="1"/>
</dbReference>
<dbReference type="PANTHER" id="PTHR44688">
    <property type="entry name" value="DNA-BINDING TRANSCRIPTIONAL ACTIVATOR DEVR_DOSR"/>
    <property type="match status" value="1"/>
</dbReference>
<dbReference type="Pfam" id="PF25873">
    <property type="entry name" value="WHD_MalT"/>
    <property type="match status" value="1"/>
</dbReference>
<dbReference type="GO" id="GO:0006355">
    <property type="term" value="P:regulation of DNA-templated transcription"/>
    <property type="evidence" value="ECO:0007669"/>
    <property type="project" value="InterPro"/>
</dbReference>
<dbReference type="Proteomes" id="UP000070620">
    <property type="component" value="Unassembled WGS sequence"/>
</dbReference>
<sequence length="963" mass="100061">MPEEQHSTPPLLASRLTPPPPPAPLLVRPRLLARLDEGSTGTVTLVSAPAGFGKTTLLASWARAAPEPAGPGWLSVETGDTGDRFWAYLTRVLHAATGTATAPGPEPAGGAFLPDPAGAVPGPVPAGGAPLPDLAGASSGPVPAGGAGPPGTAQLEALAATLAAAEAPVLLILDDLHRITEPGALAGLEFLVRYADGRLRLVIGARGDLPAALHRLRLAGELTEIGPDQLAFTDDEVADLLVAHGAHLPASAVPRLRDRTGGWPAALRFAALAARGQPDPARWVRRFGGDHPDVAGYLRAELLDGLDPADRDTLRRCAVTAAVRADLAGALTDRPDADRVLAVLARDGGFLRHDDSSPPWYRCHPLLADLLRAELAGLGDDAVRDLHRRAAGWYAGHGRPADALRHALAAGEWDRAAALLATDWPELIPYDRDLPATPPPAAPPPEARHGYPDLVLALAVERAAAADATAASGHLRAATELARSLPPPHRARYLRLATVLELTLARRAGDHRATRALADRLLDATPPGDDPTRPGSEPDLSAPASATTTVDVDGRAVAGTARGLVDLADGDLTGALEHLLPALAAARAGGRGRTELVCASRVALLRAVGGDLVAAEHAAREVLAMPACQGWACLEDCAHGYLALAVVALHRDLPDEVEANLALAGPAAHEPAVGAIVALCRVPLLRDAGEFTAAYRVLTEARQRVAALPAARELTDRLLAAEADLLVARGDLAGARHLLSDPPPATSSSGPAPPGRVVPAGAAVPTGSAGGAAEPAVALARMEVLAGDQRAAARALPAWDGPDAERLPLPVRLDAGLLDAVLARAGGDERRAGRLLERLLDLAAPQGYRRVFTQAVPGVRDLLAGHLDSGTAHWATVTDLLQAVDAPAGRAPAEPVPGLAEPLTERELTILRYLQSILSNVEIAGELSVSVNTVKTHVRNIYRKLDATRRREAVRRARDLHLI</sequence>
<feature type="region of interest" description="Disordered" evidence="4">
    <location>
        <begin position="737"/>
        <end position="765"/>
    </location>
</feature>
<dbReference type="CDD" id="cd06170">
    <property type="entry name" value="LuxR_C_like"/>
    <property type="match status" value="1"/>
</dbReference>
<dbReference type="RefSeq" id="WP_083978316.1">
    <property type="nucleotide sequence ID" value="NZ_JBIUBN010000011.1"/>
</dbReference>
<dbReference type="InterPro" id="IPR059106">
    <property type="entry name" value="WHD_MalT"/>
</dbReference>
<dbReference type="Pfam" id="PF13191">
    <property type="entry name" value="AAA_16"/>
    <property type="match status" value="1"/>
</dbReference>
<dbReference type="InterPro" id="IPR003593">
    <property type="entry name" value="AAA+_ATPase"/>
</dbReference>
<dbReference type="InterPro" id="IPR041664">
    <property type="entry name" value="AAA_16"/>
</dbReference>
<dbReference type="SUPFAM" id="SSF52540">
    <property type="entry name" value="P-loop containing nucleoside triphosphate hydrolases"/>
    <property type="match status" value="1"/>
</dbReference>
<feature type="region of interest" description="Disordered" evidence="4">
    <location>
        <begin position="518"/>
        <end position="548"/>
    </location>
</feature>
<proteinExistence type="predicted"/>
<feature type="region of interest" description="Disordered" evidence="4">
    <location>
        <begin position="100"/>
        <end position="149"/>
    </location>
</feature>
<comment type="caution">
    <text evidence="6">The sequence shown here is derived from an EMBL/GenBank/DDBJ whole genome shotgun (WGS) entry which is preliminary data.</text>
</comment>
<evidence type="ECO:0000259" key="5">
    <source>
        <dbReference type="PROSITE" id="PS50043"/>
    </source>
</evidence>
<name>A0A136PVI9_9ACTN</name>
<reference evidence="6 7" key="1">
    <citation type="submission" date="2016-01" db="EMBL/GenBank/DDBJ databases">
        <title>Whole genome sequence and analysis of Micromonospora rosaria DSM 803, which can produce antibacterial substance rosamicin.</title>
        <authorList>
            <person name="Yang H."/>
            <person name="He X."/>
            <person name="Zhu D."/>
        </authorList>
    </citation>
    <scope>NUCLEOTIDE SEQUENCE [LARGE SCALE GENOMIC DNA]</scope>
    <source>
        <strain evidence="6 7">DSM 803</strain>
    </source>
</reference>
<evidence type="ECO:0000256" key="1">
    <source>
        <dbReference type="ARBA" id="ARBA00023015"/>
    </source>
</evidence>
<feature type="compositionally biased region" description="Low complexity" evidence="4">
    <location>
        <begin position="100"/>
        <end position="142"/>
    </location>
</feature>
<keyword evidence="7" id="KW-1185">Reference proteome</keyword>
<evidence type="ECO:0000313" key="7">
    <source>
        <dbReference type="Proteomes" id="UP000070620"/>
    </source>
</evidence>
<keyword evidence="1" id="KW-0805">Transcription regulation</keyword>
<feature type="region of interest" description="Disordered" evidence="4">
    <location>
        <begin position="1"/>
        <end position="24"/>
    </location>
</feature>
<dbReference type="SUPFAM" id="SSF46894">
    <property type="entry name" value="C-terminal effector domain of the bipartite response regulators"/>
    <property type="match status" value="1"/>
</dbReference>